<gene>
    <name evidence="3" type="ordered locus">PSMK_10150</name>
</gene>
<evidence type="ECO:0000313" key="4">
    <source>
        <dbReference type="Proteomes" id="UP000007881"/>
    </source>
</evidence>
<dbReference type="eggNOG" id="COG5343">
    <property type="taxonomic scope" value="Bacteria"/>
</dbReference>
<proteinExistence type="predicted"/>
<dbReference type="PANTHER" id="PTHR37461:SF1">
    <property type="entry name" value="ANTI-SIGMA-K FACTOR RSKA"/>
    <property type="match status" value="1"/>
</dbReference>
<name>I0ID36_PHYMF</name>
<keyword evidence="1" id="KW-1133">Transmembrane helix</keyword>
<keyword evidence="1" id="KW-0472">Membrane</keyword>
<protein>
    <submittedName>
        <fullName evidence="3">Putative anti-sigma factor</fullName>
    </submittedName>
</protein>
<evidence type="ECO:0000256" key="1">
    <source>
        <dbReference type="SAM" id="Phobius"/>
    </source>
</evidence>
<feature type="transmembrane region" description="Helical" evidence="1">
    <location>
        <begin position="118"/>
        <end position="139"/>
    </location>
</feature>
<feature type="domain" description="Anti-sigma K factor RskA C-terminal" evidence="2">
    <location>
        <begin position="127"/>
        <end position="286"/>
    </location>
</feature>
<dbReference type="HOGENOM" id="CLU_820594_0_0_0"/>
<dbReference type="InterPro" id="IPR051474">
    <property type="entry name" value="Anti-sigma-K/W_factor"/>
</dbReference>
<keyword evidence="1" id="KW-0812">Transmembrane</keyword>
<accession>I0ID36</accession>
<dbReference type="GO" id="GO:0005886">
    <property type="term" value="C:plasma membrane"/>
    <property type="evidence" value="ECO:0007669"/>
    <property type="project" value="InterPro"/>
</dbReference>
<dbReference type="KEGG" id="phm:PSMK_10150"/>
<evidence type="ECO:0000313" key="3">
    <source>
        <dbReference type="EMBL" id="BAM03174.1"/>
    </source>
</evidence>
<dbReference type="PANTHER" id="PTHR37461">
    <property type="entry name" value="ANTI-SIGMA-K FACTOR RSKA"/>
    <property type="match status" value="1"/>
</dbReference>
<sequence length="298" mass="30480">MSPDDLPMPDATPEPTPDDAVRALMLVVVAGRAEPEEQVRAKALLDAGDPAALRAWSEAETTLAALAGSLEPVPPPPALRARLMAGIADAATATATAGGVPAAAARRRVTPAAAARGWPWGLVGGAVAAALTAAAFFAWSDAERRSRAQTIAALRAEVAAQREALFSLEADRVRLASLRTALASRAVELVVLAGTPAQPSAHARLLWDADAARFYLYARGLRPAGDAGDYQLWSVDDAGIKRSLAVFDAEADGSVALQLELPGGEGTAVLAAITDEPAGGSPQPTGSFQLLGEFPAGG</sequence>
<keyword evidence="4" id="KW-1185">Reference proteome</keyword>
<dbReference type="GO" id="GO:0006417">
    <property type="term" value="P:regulation of translation"/>
    <property type="evidence" value="ECO:0007669"/>
    <property type="project" value="TreeGrafter"/>
</dbReference>
<dbReference type="InterPro" id="IPR018764">
    <property type="entry name" value="RskA_C"/>
</dbReference>
<organism evidence="3 4">
    <name type="scientific">Phycisphaera mikurensis (strain NBRC 102666 / KCTC 22515 / FYK2301M01)</name>
    <dbReference type="NCBI Taxonomy" id="1142394"/>
    <lineage>
        <taxon>Bacteria</taxon>
        <taxon>Pseudomonadati</taxon>
        <taxon>Planctomycetota</taxon>
        <taxon>Phycisphaerae</taxon>
        <taxon>Phycisphaerales</taxon>
        <taxon>Phycisphaeraceae</taxon>
        <taxon>Phycisphaera</taxon>
    </lineage>
</organism>
<dbReference type="Pfam" id="PF10099">
    <property type="entry name" value="RskA_C"/>
    <property type="match status" value="1"/>
</dbReference>
<dbReference type="EMBL" id="AP012338">
    <property type="protein sequence ID" value="BAM03174.1"/>
    <property type="molecule type" value="Genomic_DNA"/>
</dbReference>
<dbReference type="GO" id="GO:0016989">
    <property type="term" value="F:sigma factor antagonist activity"/>
    <property type="evidence" value="ECO:0007669"/>
    <property type="project" value="TreeGrafter"/>
</dbReference>
<dbReference type="Proteomes" id="UP000007881">
    <property type="component" value="Chromosome"/>
</dbReference>
<evidence type="ECO:0000259" key="2">
    <source>
        <dbReference type="Pfam" id="PF10099"/>
    </source>
</evidence>
<dbReference type="AlphaFoldDB" id="I0ID36"/>
<reference evidence="3 4" key="1">
    <citation type="submission" date="2012-02" db="EMBL/GenBank/DDBJ databases">
        <title>Complete genome sequence of Phycisphaera mikurensis NBRC 102666.</title>
        <authorList>
            <person name="Ankai A."/>
            <person name="Hosoyama A."/>
            <person name="Terui Y."/>
            <person name="Sekine M."/>
            <person name="Fukai R."/>
            <person name="Kato Y."/>
            <person name="Nakamura S."/>
            <person name="Yamada-Narita S."/>
            <person name="Kawakoshi A."/>
            <person name="Fukunaga Y."/>
            <person name="Yamazaki S."/>
            <person name="Fujita N."/>
        </authorList>
    </citation>
    <scope>NUCLEOTIDE SEQUENCE [LARGE SCALE GENOMIC DNA]</scope>
    <source>
        <strain evidence="4">NBRC 102666 / KCTC 22515 / FYK2301M01</strain>
    </source>
</reference>